<dbReference type="GO" id="GO:0030894">
    <property type="term" value="C:replisome"/>
    <property type="evidence" value="ECO:0007669"/>
    <property type="project" value="TreeGrafter"/>
</dbReference>
<dbReference type="Pfam" id="PF16124">
    <property type="entry name" value="RecQ_Zn_bind"/>
    <property type="match status" value="1"/>
</dbReference>
<keyword evidence="4" id="KW-0067">ATP-binding</keyword>
<dbReference type="STRING" id="449659.IV66_GL000163"/>
<dbReference type="OrthoDB" id="9763310at2"/>
<dbReference type="PROSITE" id="PS51194">
    <property type="entry name" value="HELICASE_CTER"/>
    <property type="match status" value="1"/>
</dbReference>
<dbReference type="AlphaFoldDB" id="A0A0R2LM08"/>
<feature type="domain" description="Helicase ATP-binding" evidence="8">
    <location>
        <begin position="22"/>
        <end position="189"/>
    </location>
</feature>
<dbReference type="GO" id="GO:0005524">
    <property type="term" value="F:ATP binding"/>
    <property type="evidence" value="ECO:0007669"/>
    <property type="project" value="UniProtKB-KW"/>
</dbReference>
<dbReference type="GO" id="GO:0003677">
    <property type="term" value="F:DNA binding"/>
    <property type="evidence" value="ECO:0007669"/>
    <property type="project" value="UniProtKB-KW"/>
</dbReference>
<dbReference type="InterPro" id="IPR027417">
    <property type="entry name" value="P-loop_NTPase"/>
</dbReference>
<evidence type="ECO:0000256" key="6">
    <source>
        <dbReference type="ARBA" id="ARBA00044535"/>
    </source>
</evidence>
<dbReference type="GO" id="GO:0043138">
    <property type="term" value="F:3'-5' DNA helicase activity"/>
    <property type="evidence" value="ECO:0007669"/>
    <property type="project" value="TreeGrafter"/>
</dbReference>
<dbReference type="GO" id="GO:0006281">
    <property type="term" value="P:DNA repair"/>
    <property type="evidence" value="ECO:0007669"/>
    <property type="project" value="TreeGrafter"/>
</dbReference>
<keyword evidence="3 10" id="KW-0347">Helicase</keyword>
<dbReference type="Gene3D" id="3.40.50.300">
    <property type="entry name" value="P-loop containing nucleotide triphosphate hydrolases"/>
    <property type="match status" value="2"/>
</dbReference>
<evidence type="ECO:0000256" key="4">
    <source>
        <dbReference type="ARBA" id="ARBA00022840"/>
    </source>
</evidence>
<dbReference type="NCBIfam" id="TIGR00614">
    <property type="entry name" value="recQ_fam"/>
    <property type="match status" value="1"/>
</dbReference>
<organism evidence="10 11">
    <name type="scientific">Ligilactobacillus pobuzihii</name>
    <dbReference type="NCBI Taxonomy" id="449659"/>
    <lineage>
        <taxon>Bacteria</taxon>
        <taxon>Bacillati</taxon>
        <taxon>Bacillota</taxon>
        <taxon>Bacilli</taxon>
        <taxon>Lactobacillales</taxon>
        <taxon>Lactobacillaceae</taxon>
        <taxon>Ligilactobacillus</taxon>
    </lineage>
</organism>
<evidence type="ECO:0000256" key="7">
    <source>
        <dbReference type="ARBA" id="ARBA00044550"/>
    </source>
</evidence>
<dbReference type="SMART" id="SM00487">
    <property type="entry name" value="DEXDc"/>
    <property type="match status" value="1"/>
</dbReference>
<protein>
    <recommendedName>
        <fullName evidence="6">ATP-dependent DNA helicase RecQ</fullName>
    </recommendedName>
    <alternativeName>
        <fullName evidence="7">DNA 3'-5' helicase RecQ</fullName>
    </alternativeName>
</protein>
<dbReference type="GO" id="GO:0009378">
    <property type="term" value="F:four-way junction helicase activity"/>
    <property type="evidence" value="ECO:0007669"/>
    <property type="project" value="TreeGrafter"/>
</dbReference>
<dbReference type="PANTHER" id="PTHR13710:SF84">
    <property type="entry name" value="ATP-DEPENDENT DNA HELICASE RECS-RELATED"/>
    <property type="match status" value="1"/>
</dbReference>
<comment type="caution">
    <text evidence="10">The sequence shown here is derived from an EMBL/GenBank/DDBJ whole genome shotgun (WGS) entry which is preliminary data.</text>
</comment>
<dbReference type="InterPro" id="IPR032284">
    <property type="entry name" value="RecQ_Zn-bd"/>
</dbReference>
<dbReference type="Proteomes" id="UP000051886">
    <property type="component" value="Unassembled WGS sequence"/>
</dbReference>
<dbReference type="SMART" id="SM00490">
    <property type="entry name" value="HELICc"/>
    <property type="match status" value="1"/>
</dbReference>
<dbReference type="GO" id="GO:0043590">
    <property type="term" value="C:bacterial nucleoid"/>
    <property type="evidence" value="ECO:0007669"/>
    <property type="project" value="TreeGrafter"/>
</dbReference>
<dbReference type="InterPro" id="IPR004589">
    <property type="entry name" value="DNA_helicase_ATP-dep_RecQ"/>
</dbReference>
<dbReference type="PROSITE" id="PS51192">
    <property type="entry name" value="HELICASE_ATP_BIND_1"/>
    <property type="match status" value="1"/>
</dbReference>
<dbReference type="Pfam" id="PF00270">
    <property type="entry name" value="DEAD"/>
    <property type="match status" value="1"/>
</dbReference>
<dbReference type="PROSITE" id="PS00690">
    <property type="entry name" value="DEAH_ATP_HELICASE"/>
    <property type="match status" value="1"/>
</dbReference>
<evidence type="ECO:0000313" key="10">
    <source>
        <dbReference type="EMBL" id="KRO02737.1"/>
    </source>
</evidence>
<gene>
    <name evidence="10" type="ORF">IV66_GL000163</name>
</gene>
<keyword evidence="2" id="KW-0378">Hydrolase</keyword>
<dbReference type="Pfam" id="PF00271">
    <property type="entry name" value="Helicase_C"/>
    <property type="match status" value="1"/>
</dbReference>
<keyword evidence="1" id="KW-0547">Nucleotide-binding</keyword>
<accession>A0A0R2LM08</accession>
<keyword evidence="5" id="KW-0238">DNA-binding</keyword>
<dbReference type="GO" id="GO:0005737">
    <property type="term" value="C:cytoplasm"/>
    <property type="evidence" value="ECO:0007669"/>
    <property type="project" value="TreeGrafter"/>
</dbReference>
<evidence type="ECO:0000256" key="1">
    <source>
        <dbReference type="ARBA" id="ARBA00022741"/>
    </source>
</evidence>
<dbReference type="CDD" id="cd17920">
    <property type="entry name" value="DEXHc_RecQ"/>
    <property type="match status" value="1"/>
</dbReference>
<evidence type="ECO:0000256" key="3">
    <source>
        <dbReference type="ARBA" id="ARBA00022806"/>
    </source>
</evidence>
<reference evidence="10 11" key="1">
    <citation type="journal article" date="2015" name="Genome Announc.">
        <title>Expanding the biotechnology potential of lactobacilli through comparative genomics of 213 strains and associated genera.</title>
        <authorList>
            <person name="Sun Z."/>
            <person name="Harris H.M."/>
            <person name="McCann A."/>
            <person name="Guo C."/>
            <person name="Argimon S."/>
            <person name="Zhang W."/>
            <person name="Yang X."/>
            <person name="Jeffery I.B."/>
            <person name="Cooney J.C."/>
            <person name="Kagawa T.F."/>
            <person name="Liu W."/>
            <person name="Song Y."/>
            <person name="Salvetti E."/>
            <person name="Wrobel A."/>
            <person name="Rasinkangas P."/>
            <person name="Parkhill J."/>
            <person name="Rea M.C."/>
            <person name="O'Sullivan O."/>
            <person name="Ritari J."/>
            <person name="Douillard F.P."/>
            <person name="Paul Ross R."/>
            <person name="Yang R."/>
            <person name="Briner A.E."/>
            <person name="Felis G.E."/>
            <person name="de Vos W.M."/>
            <person name="Barrangou R."/>
            <person name="Klaenhammer T.R."/>
            <person name="Caufield P.W."/>
            <person name="Cui Y."/>
            <person name="Zhang H."/>
            <person name="O'Toole P.W."/>
        </authorList>
    </citation>
    <scope>NUCLEOTIDE SEQUENCE [LARGE SCALE GENOMIC DNA]</scope>
    <source>
        <strain evidence="10 11">NBRC 103219</strain>
    </source>
</reference>
<name>A0A0R2LM08_9LACO</name>
<evidence type="ECO:0000256" key="5">
    <source>
        <dbReference type="ARBA" id="ARBA00023125"/>
    </source>
</evidence>
<dbReference type="InterPro" id="IPR014001">
    <property type="entry name" value="Helicase_ATP-bd"/>
</dbReference>
<feature type="domain" description="Helicase C-terminal" evidence="9">
    <location>
        <begin position="213"/>
        <end position="361"/>
    </location>
</feature>
<proteinExistence type="predicted"/>
<evidence type="ECO:0000256" key="2">
    <source>
        <dbReference type="ARBA" id="ARBA00022801"/>
    </source>
</evidence>
<dbReference type="SUPFAM" id="SSF52540">
    <property type="entry name" value="P-loop containing nucleoside triphosphate hydrolases"/>
    <property type="match status" value="1"/>
</dbReference>
<dbReference type="EMBL" id="JQCN01000001">
    <property type="protein sequence ID" value="KRO02737.1"/>
    <property type="molecule type" value="Genomic_DNA"/>
</dbReference>
<evidence type="ECO:0000313" key="11">
    <source>
        <dbReference type="Proteomes" id="UP000051886"/>
    </source>
</evidence>
<dbReference type="PANTHER" id="PTHR13710">
    <property type="entry name" value="DNA HELICASE RECQ FAMILY MEMBER"/>
    <property type="match status" value="1"/>
</dbReference>
<dbReference type="InterPro" id="IPR001650">
    <property type="entry name" value="Helicase_C-like"/>
</dbReference>
<dbReference type="InterPro" id="IPR011545">
    <property type="entry name" value="DEAD/DEAH_box_helicase_dom"/>
</dbReference>
<keyword evidence="11" id="KW-1185">Reference proteome</keyword>
<dbReference type="GO" id="GO:0016787">
    <property type="term" value="F:hydrolase activity"/>
    <property type="evidence" value="ECO:0007669"/>
    <property type="project" value="UniProtKB-KW"/>
</dbReference>
<dbReference type="GO" id="GO:0006310">
    <property type="term" value="P:DNA recombination"/>
    <property type="evidence" value="ECO:0007669"/>
    <property type="project" value="InterPro"/>
</dbReference>
<evidence type="ECO:0000259" key="9">
    <source>
        <dbReference type="PROSITE" id="PS51194"/>
    </source>
</evidence>
<dbReference type="InterPro" id="IPR002464">
    <property type="entry name" value="DNA/RNA_helicase_DEAH_CS"/>
</dbReference>
<evidence type="ECO:0000259" key="8">
    <source>
        <dbReference type="PROSITE" id="PS51192"/>
    </source>
</evidence>
<sequence>MYDYLKKTFGFTDFKAGQKEVIQNLLIGHSTVAILPTGTGKSLCYQFYGKYTQQTVLIISPLLSLMQDQVEQLRLNGEKRVVAINSNLKFQEKKHVLQNLAHFSFIYLAPEMLRNEDVLRAISSIHIGLLVIDEAHCISAWGPDFRPDYLNLGQVRSQLNDPLTLAVTATATDRVLKDMLSSLNLSENTKVIRHSVDRPNIYLASQKTVDEKDKDNYLIDFAQRLPAPGLVYFSSKKQCDKVGELLQQKTGLRVASYHAGLSFSERYAVQQQFLNGQLDVICATSAFGMGINKQDIRYVIHYHMPQDLESYVQEIGRAGRDSKQSIAIVLFSESDQFLQRRLALRSLPSSDELEIYQRDPEILKNASQENESAELVIRYRQMGVAFAKMNQIFAQRRLEKLHAIQQMVDYVSFSECKRNFILKYFDEVNFVKHGKCCCQIGGQNIDIESLFKQIKALKPEQKQEMPASYQEILQKLFKVSW</sequence>
<dbReference type="PATRIC" id="fig|449659.4.peg.161"/>